<proteinExistence type="predicted"/>
<protein>
    <recommendedName>
        <fullName evidence="4">FAS1 domain-containing protein</fullName>
    </recommendedName>
</protein>
<keyword evidence="2" id="KW-0812">Transmembrane</keyword>
<evidence type="ECO:0000313" key="5">
    <source>
        <dbReference type="EMBL" id="EJU00030.1"/>
    </source>
</evidence>
<dbReference type="GeneID" id="63688347"/>
<dbReference type="GO" id="GO:0016236">
    <property type="term" value="P:macroautophagy"/>
    <property type="evidence" value="ECO:0007669"/>
    <property type="project" value="TreeGrafter"/>
</dbReference>
<evidence type="ECO:0000259" key="4">
    <source>
        <dbReference type="PROSITE" id="PS50213"/>
    </source>
</evidence>
<dbReference type="Proteomes" id="UP000030653">
    <property type="component" value="Unassembled WGS sequence"/>
</dbReference>
<dbReference type="OMA" id="PPYPPWM"/>
<gene>
    <name evidence="5" type="ORF">DACRYDRAFT_23561</name>
</gene>
<dbReference type="Pfam" id="PF02469">
    <property type="entry name" value="Fasciclin"/>
    <property type="match status" value="3"/>
</dbReference>
<dbReference type="RefSeq" id="XP_040626927.1">
    <property type="nucleotide sequence ID" value="XM_040773285.1"/>
</dbReference>
<dbReference type="PANTHER" id="PTHR10900:SF77">
    <property type="entry name" value="FI19380P1"/>
    <property type="match status" value="1"/>
</dbReference>
<dbReference type="Gene3D" id="2.30.180.10">
    <property type="entry name" value="FAS1 domain"/>
    <property type="match status" value="5"/>
</dbReference>
<feature type="domain" description="FAS1" evidence="4">
    <location>
        <begin position="528"/>
        <end position="678"/>
    </location>
</feature>
<sequence length="927" mass="101298">MRLSFVLPLSLLSIVCATPVFTHQEPLLDVAFNDGSMQQAPITIIDILSQSPDHQLLMRILQRTKLIPLLNILNNTAFFAPNDEAIQKQINGSSLSLWDETLWETNQGSGGRPDNIQYELRQHLLYHLIPLPEYNISQPRPPLKFPSSRPKAYFTMHYPGKPIQGPSPSPPPGSPWMPAPGGTLAKMAQKLRVIQKDGVSMTSVDWKGEGGVSLSLIAEGTNGEVWSSNQVLPLPPNLGVIAASRPSLQYLTSNLPDSLIQSFSTTVNSTLFLPTSSAFSALTELERGWLQSGVADEDWALILDAHRGQNVGPGVGWVGGLKDGESISGKAADNSDFIITREGDQVNVNGVPLDERDIYASNGVLHTVSTFLFPVERLALTPEKTLVALNATAFVRMLHRANLTHYINGSGASAGQNYTILAMRDDDIARPEDDPDEDDPDAPGNQNRTLAKRAAYHILSGKLRRDDLKDGMLVRTELREEGLSGNRQRLKVSLPGVGLTWGDARVIGEPIETSNVLIYFISHLLEPPPSSLQLATSRPHLSTFTTSLYSTKSDETLARTASTTLLAPVNDAWENTGLVGDWLLSGTKPARDDLLKTVHGHILADVLYTTDIKSEKPHQTLEGGLVGVGRLGKGNSIGVRVPDSNEEEGRMILREDSQNVGRDGLSRTGVVHEIDTLLVPKSVDVTLGKMAKGARAEVMIRLMAKAGFSWALDGVSPPLENTSLPFPFPSWTDDDDDDDEEPAQPPDVPYTLLLPTDSAFSSYNLSVLQSSPRALRRLVQQHLIPTINPPPSVLGGPPIALSDNAQYRTLLSNSFKYGSVWFESSGKTPSSRRTQPTKESGWVVRTRANKPARVLRWGRTSAAGGGVILIDRVMDPYELTWWERFGPPVVLGSVAGVLILLFWGGITFWWRRSGKSIGYEVLEGEED</sequence>
<feature type="region of interest" description="Disordered" evidence="1">
    <location>
        <begin position="428"/>
        <end position="448"/>
    </location>
</feature>
<feature type="region of interest" description="Disordered" evidence="1">
    <location>
        <begin position="724"/>
        <end position="747"/>
    </location>
</feature>
<dbReference type="InterPro" id="IPR000782">
    <property type="entry name" value="FAS1_domain"/>
</dbReference>
<dbReference type="STRING" id="1858805.M5FWG2"/>
<reference evidence="5 6" key="1">
    <citation type="journal article" date="2012" name="Science">
        <title>The Paleozoic origin of enzymatic lignin decomposition reconstructed from 31 fungal genomes.</title>
        <authorList>
            <person name="Floudas D."/>
            <person name="Binder M."/>
            <person name="Riley R."/>
            <person name="Barry K."/>
            <person name="Blanchette R.A."/>
            <person name="Henrissat B."/>
            <person name="Martinez A.T."/>
            <person name="Otillar R."/>
            <person name="Spatafora J.W."/>
            <person name="Yadav J.S."/>
            <person name="Aerts A."/>
            <person name="Benoit I."/>
            <person name="Boyd A."/>
            <person name="Carlson A."/>
            <person name="Copeland A."/>
            <person name="Coutinho P.M."/>
            <person name="de Vries R.P."/>
            <person name="Ferreira P."/>
            <person name="Findley K."/>
            <person name="Foster B."/>
            <person name="Gaskell J."/>
            <person name="Glotzer D."/>
            <person name="Gorecki P."/>
            <person name="Heitman J."/>
            <person name="Hesse C."/>
            <person name="Hori C."/>
            <person name="Igarashi K."/>
            <person name="Jurgens J.A."/>
            <person name="Kallen N."/>
            <person name="Kersten P."/>
            <person name="Kohler A."/>
            <person name="Kuees U."/>
            <person name="Kumar T.K.A."/>
            <person name="Kuo A."/>
            <person name="LaButti K."/>
            <person name="Larrondo L.F."/>
            <person name="Lindquist E."/>
            <person name="Ling A."/>
            <person name="Lombard V."/>
            <person name="Lucas S."/>
            <person name="Lundell T."/>
            <person name="Martin R."/>
            <person name="McLaughlin D.J."/>
            <person name="Morgenstern I."/>
            <person name="Morin E."/>
            <person name="Murat C."/>
            <person name="Nagy L.G."/>
            <person name="Nolan M."/>
            <person name="Ohm R.A."/>
            <person name="Patyshakuliyeva A."/>
            <person name="Rokas A."/>
            <person name="Ruiz-Duenas F.J."/>
            <person name="Sabat G."/>
            <person name="Salamov A."/>
            <person name="Samejima M."/>
            <person name="Schmutz J."/>
            <person name="Slot J.C."/>
            <person name="St John F."/>
            <person name="Stenlid J."/>
            <person name="Sun H."/>
            <person name="Sun S."/>
            <person name="Syed K."/>
            <person name="Tsang A."/>
            <person name="Wiebenga A."/>
            <person name="Young D."/>
            <person name="Pisabarro A."/>
            <person name="Eastwood D.C."/>
            <person name="Martin F."/>
            <person name="Cullen D."/>
            <person name="Grigoriev I.V."/>
            <person name="Hibbett D.S."/>
        </authorList>
    </citation>
    <scope>NUCLEOTIDE SEQUENCE [LARGE SCALE GENOMIC DNA]</scope>
    <source>
        <strain evidence="5 6">DJM-731 SS1</strain>
    </source>
</reference>
<evidence type="ECO:0000256" key="1">
    <source>
        <dbReference type="SAM" id="MobiDB-lite"/>
    </source>
</evidence>
<keyword evidence="3" id="KW-0732">Signal</keyword>
<feature type="transmembrane region" description="Helical" evidence="2">
    <location>
        <begin position="889"/>
        <end position="910"/>
    </location>
</feature>
<dbReference type="GO" id="GO:0000329">
    <property type="term" value="C:fungal-type vacuole membrane"/>
    <property type="evidence" value="ECO:0007669"/>
    <property type="project" value="TreeGrafter"/>
</dbReference>
<dbReference type="PROSITE" id="PS50213">
    <property type="entry name" value="FAS1"/>
    <property type="match status" value="4"/>
</dbReference>
<dbReference type="OrthoDB" id="14252at2759"/>
<dbReference type="EMBL" id="JH795868">
    <property type="protein sequence ID" value="EJU00030.1"/>
    <property type="molecule type" value="Genomic_DNA"/>
</dbReference>
<feature type="signal peptide" evidence="3">
    <location>
        <begin position="1"/>
        <end position="17"/>
    </location>
</feature>
<evidence type="ECO:0000256" key="3">
    <source>
        <dbReference type="SAM" id="SignalP"/>
    </source>
</evidence>
<feature type="domain" description="FAS1" evidence="4">
    <location>
        <begin position="41"/>
        <end position="130"/>
    </location>
</feature>
<feature type="compositionally biased region" description="Acidic residues" evidence="1">
    <location>
        <begin position="732"/>
        <end position="742"/>
    </location>
</feature>
<evidence type="ECO:0000313" key="6">
    <source>
        <dbReference type="Proteomes" id="UP000030653"/>
    </source>
</evidence>
<dbReference type="AlphaFoldDB" id="M5FWG2"/>
<dbReference type="SMART" id="SM00554">
    <property type="entry name" value="FAS1"/>
    <property type="match status" value="4"/>
</dbReference>
<dbReference type="InterPro" id="IPR036378">
    <property type="entry name" value="FAS1_dom_sf"/>
</dbReference>
<dbReference type="SUPFAM" id="SSF82153">
    <property type="entry name" value="FAS1 domain"/>
    <property type="match status" value="5"/>
</dbReference>
<name>M5FWG2_DACPD</name>
<evidence type="ECO:0000256" key="2">
    <source>
        <dbReference type="SAM" id="Phobius"/>
    </source>
</evidence>
<dbReference type="PANTHER" id="PTHR10900">
    <property type="entry name" value="PERIOSTIN-RELATED"/>
    <property type="match status" value="1"/>
</dbReference>
<dbReference type="InterPro" id="IPR050904">
    <property type="entry name" value="Adhesion/Biosynth-related"/>
</dbReference>
<keyword evidence="2" id="KW-1133">Transmembrane helix</keyword>
<organism evidence="5 6">
    <name type="scientific">Dacryopinax primogenitus (strain DJM 731)</name>
    <name type="common">Brown rot fungus</name>
    <dbReference type="NCBI Taxonomy" id="1858805"/>
    <lineage>
        <taxon>Eukaryota</taxon>
        <taxon>Fungi</taxon>
        <taxon>Dikarya</taxon>
        <taxon>Basidiomycota</taxon>
        <taxon>Agaricomycotina</taxon>
        <taxon>Dacrymycetes</taxon>
        <taxon>Dacrymycetales</taxon>
        <taxon>Dacrymycetaceae</taxon>
        <taxon>Dacryopinax</taxon>
    </lineage>
</organism>
<keyword evidence="6" id="KW-1185">Reference proteome</keyword>
<feature type="chain" id="PRO_5004067316" description="FAS1 domain-containing protein" evidence="3">
    <location>
        <begin position="18"/>
        <end position="927"/>
    </location>
</feature>
<keyword evidence="2" id="KW-0472">Membrane</keyword>
<feature type="domain" description="FAS1" evidence="4">
    <location>
        <begin position="378"/>
        <end position="525"/>
    </location>
</feature>
<dbReference type="GO" id="GO:0005615">
    <property type="term" value="C:extracellular space"/>
    <property type="evidence" value="ECO:0007669"/>
    <property type="project" value="TreeGrafter"/>
</dbReference>
<dbReference type="HOGENOM" id="CLU_003373_0_0_1"/>
<feature type="domain" description="FAS1" evidence="4">
    <location>
        <begin position="235"/>
        <end position="372"/>
    </location>
</feature>
<accession>M5FWG2</accession>